<evidence type="ECO:0000256" key="3">
    <source>
        <dbReference type="SAM" id="SignalP"/>
    </source>
</evidence>
<feature type="compositionally biased region" description="Basic and acidic residues" evidence="2">
    <location>
        <begin position="339"/>
        <end position="354"/>
    </location>
</feature>
<keyword evidence="6" id="KW-1185">Reference proteome</keyword>
<dbReference type="PANTHER" id="PTHR36842">
    <property type="entry name" value="PROTEIN TOLB HOMOLOG"/>
    <property type="match status" value="1"/>
</dbReference>
<comment type="caution">
    <text evidence="5">The sequence shown here is derived from an EMBL/GenBank/DDBJ whole genome shotgun (WGS) entry which is preliminary data.</text>
</comment>
<comment type="similarity">
    <text evidence="1">Belongs to the TolB family.</text>
</comment>
<dbReference type="Proteomes" id="UP000608890">
    <property type="component" value="Unassembled WGS sequence"/>
</dbReference>
<keyword evidence="3" id="KW-0732">Signal</keyword>
<evidence type="ECO:0000256" key="1">
    <source>
        <dbReference type="ARBA" id="ARBA00009820"/>
    </source>
</evidence>
<evidence type="ECO:0000313" key="6">
    <source>
        <dbReference type="Proteomes" id="UP000608890"/>
    </source>
</evidence>
<dbReference type="SMART" id="SM00327">
    <property type="entry name" value="VWA"/>
    <property type="match status" value="1"/>
</dbReference>
<dbReference type="Pfam" id="PF07676">
    <property type="entry name" value="PD40"/>
    <property type="match status" value="9"/>
</dbReference>
<dbReference type="SUPFAM" id="SSF82171">
    <property type="entry name" value="DPP6 N-terminal domain-like"/>
    <property type="match status" value="2"/>
</dbReference>
<feature type="domain" description="VWFA" evidence="4">
    <location>
        <begin position="509"/>
        <end position="713"/>
    </location>
</feature>
<feature type="region of interest" description="Disordered" evidence="2">
    <location>
        <begin position="61"/>
        <end position="82"/>
    </location>
</feature>
<organism evidence="5 6">
    <name type="scientific">Micromonospora sonchi</name>
    <dbReference type="NCBI Taxonomy" id="1763543"/>
    <lineage>
        <taxon>Bacteria</taxon>
        <taxon>Bacillati</taxon>
        <taxon>Actinomycetota</taxon>
        <taxon>Actinomycetes</taxon>
        <taxon>Micromonosporales</taxon>
        <taxon>Micromonosporaceae</taxon>
        <taxon>Micromonospora</taxon>
    </lineage>
</organism>
<dbReference type="InterPro" id="IPR002035">
    <property type="entry name" value="VWF_A"/>
</dbReference>
<dbReference type="InterPro" id="IPR011659">
    <property type="entry name" value="WD40"/>
</dbReference>
<feature type="region of interest" description="Disordered" evidence="2">
    <location>
        <begin position="387"/>
        <end position="408"/>
    </location>
</feature>
<feature type="signal peptide" evidence="3">
    <location>
        <begin position="1"/>
        <end position="22"/>
    </location>
</feature>
<evidence type="ECO:0000313" key="5">
    <source>
        <dbReference type="EMBL" id="GGM52248.1"/>
    </source>
</evidence>
<reference evidence="5" key="2">
    <citation type="submission" date="2020-09" db="EMBL/GenBank/DDBJ databases">
        <authorList>
            <person name="Sun Q."/>
            <person name="Zhou Y."/>
        </authorList>
    </citation>
    <scope>NUCLEOTIDE SEQUENCE</scope>
    <source>
        <strain evidence="5">CGMCC 4.7312</strain>
    </source>
</reference>
<dbReference type="AlphaFoldDB" id="A0A917X1E2"/>
<dbReference type="Pfam" id="PF00092">
    <property type="entry name" value="VWA"/>
    <property type="match status" value="1"/>
</dbReference>
<dbReference type="SUPFAM" id="SSF53300">
    <property type="entry name" value="vWA-like"/>
    <property type="match status" value="1"/>
</dbReference>
<sequence>MRWGNRRWGVMVLGLLAGPALVAPEPSAPAPPPAAPTAPASEVDHRLGYASSERPTLVVSRAGTRAPEPLLTEAERGDAEQDADARAGRVVWVLRRAAADGADLAGGLWLRRPGAAPVRLVGGPGAVAHPALSPDGRRIAFTSDRAGNADIWVVDTDGSGLRQLTDHPAEDSWPTWSPDGTRIAFASTRADLAGDLWVMPAAGGGPTRLTDGPAADGQPAWSPDGRRIAFTTTRFAPATAPGRRTVATVAATGGVVTRALPGPGDATEPAWSPDGTRLAFTATDADPSGDVHVLRDGRVTPVATGPLPQHHPAWRGDDLIWTATDTDRTGDVWSADASGGDRRDLTARPGHDETGPAFSPDGNRLAYSAEQPDGGARIVVADATGADPQVLAPPGTIGQDRDTDPTWSPDGTAIAFTRQSSDQRRPSRILAVSVTDGRLLTEVPMPWFLRGTDAQPSWSPDGRQLAFDRDAWARDSELEWPLVDRPALPGTTIDFTQSVRTPQIPPRPDIVFLVDDTGSMAAPGEGGASVISQLKTRLPEVIARVREIQQDPYFGLATFSGRASTTGAHDPNMYLPRQTLTNDDDAINQAVGQLNANSDFGTENWFYALWQLAGNVGIGFREKSSRVVVLITDTYSVDKTFPPPNQGEIKEAELITRLQQAGIAVIGVSITSSGGELGLHYDEAAKNITTATKGALTADSNPGQMIEAIIDAVRKLKVTVKPTVTRCDDGLSVSFDPDPAQVDAGTRAQIREIITVAPDAVPGSVLRCTLFFDLDPAQPNRDAEQELIVRVAQPGAPFVRVDDLRVPPTGPQGARVNYQASAVDGVGRPLPVRCQPPPGSLFPIGQTVVTCTATDRAGRTWSDPGLIVVADPAAQGRRIWLARLDGDPAGTLTVTDQWDLSARVGEGCPSRSADRAPAWSPDGGAIAYADSAGDLCVVRPDGTGARHPLAASDRDGRTVTDPAWSPDGRRIAVALSRLPASEPAASGGSDIVVLPSGGGPATPVIREVGRQPAFQRLPVPDLSLTVSVSGQPGYVGGDPSTVTFTVRNTTDLPADNAWLDITAPTPLLPLVTTDARCDAERRFCQLGTLGPGTQQVIRVVLPARAAVAAPVGGRLTATVRQVSATRTAQAPVRVLAPRVRLDPTIGPPGFVTAAIGTDFPPGARVRLSWSPGITTTPDTVTVAADGSFRTQVLVLRKDVLGPRELTAERVSGRAFAPVRAPEPFLVVPRGLGPPAFTGRG</sequence>
<feature type="compositionally biased region" description="Pro residues" evidence="2">
    <location>
        <begin position="26"/>
        <end position="36"/>
    </location>
</feature>
<evidence type="ECO:0000259" key="4">
    <source>
        <dbReference type="PROSITE" id="PS50234"/>
    </source>
</evidence>
<reference evidence="5" key="1">
    <citation type="journal article" date="2014" name="Int. J. Syst. Evol. Microbiol.">
        <title>Complete genome sequence of Corynebacterium casei LMG S-19264T (=DSM 44701T), isolated from a smear-ripened cheese.</title>
        <authorList>
            <consortium name="US DOE Joint Genome Institute (JGI-PGF)"/>
            <person name="Walter F."/>
            <person name="Albersmeier A."/>
            <person name="Kalinowski J."/>
            <person name="Ruckert C."/>
        </authorList>
    </citation>
    <scope>NUCLEOTIDE SEQUENCE</scope>
    <source>
        <strain evidence="5">CGMCC 4.7312</strain>
    </source>
</reference>
<dbReference type="RefSeq" id="WP_189046827.1">
    <property type="nucleotide sequence ID" value="NZ_BMNB01000020.1"/>
</dbReference>
<dbReference type="PANTHER" id="PTHR36842:SF1">
    <property type="entry name" value="PROTEIN TOLB"/>
    <property type="match status" value="1"/>
</dbReference>
<dbReference type="EMBL" id="BMNB01000020">
    <property type="protein sequence ID" value="GGM52248.1"/>
    <property type="molecule type" value="Genomic_DNA"/>
</dbReference>
<dbReference type="PROSITE" id="PS50234">
    <property type="entry name" value="VWFA"/>
    <property type="match status" value="1"/>
</dbReference>
<gene>
    <name evidence="5" type="ORF">GCM10011608_41420</name>
</gene>
<protein>
    <submittedName>
        <fullName evidence="5">Translocation protein TolB</fullName>
    </submittedName>
</protein>
<evidence type="ECO:0000256" key="2">
    <source>
        <dbReference type="SAM" id="MobiDB-lite"/>
    </source>
</evidence>
<name>A0A917X1E2_9ACTN</name>
<feature type="chain" id="PRO_5038889158" evidence="3">
    <location>
        <begin position="23"/>
        <end position="1240"/>
    </location>
</feature>
<dbReference type="InterPro" id="IPR011042">
    <property type="entry name" value="6-blade_b-propeller_TolB-like"/>
</dbReference>
<proteinExistence type="inferred from homology"/>
<accession>A0A917X1E2</accession>
<feature type="region of interest" description="Disordered" evidence="2">
    <location>
        <begin position="331"/>
        <end position="365"/>
    </location>
</feature>
<dbReference type="CDD" id="cd00198">
    <property type="entry name" value="vWFA"/>
    <property type="match status" value="1"/>
</dbReference>
<dbReference type="Gene3D" id="2.120.10.30">
    <property type="entry name" value="TolB, C-terminal domain"/>
    <property type="match status" value="4"/>
</dbReference>
<feature type="compositionally biased region" description="Basic and acidic residues" evidence="2">
    <location>
        <begin position="73"/>
        <end position="82"/>
    </location>
</feature>
<feature type="region of interest" description="Disordered" evidence="2">
    <location>
        <begin position="25"/>
        <end position="44"/>
    </location>
</feature>
<dbReference type="InterPro" id="IPR036465">
    <property type="entry name" value="vWFA_dom_sf"/>
</dbReference>
<dbReference type="Gene3D" id="3.40.50.410">
    <property type="entry name" value="von Willebrand factor, type A domain"/>
    <property type="match status" value="1"/>
</dbReference>